<dbReference type="InterPro" id="IPR009042">
    <property type="entry name" value="RNA_pol_sigma70_r1_2"/>
</dbReference>
<keyword evidence="10" id="KW-0548">Nucleotidyltransferase</keyword>
<feature type="compositionally biased region" description="Polar residues" evidence="7">
    <location>
        <begin position="28"/>
        <end position="41"/>
    </location>
</feature>
<keyword evidence="4 6" id="KW-0238">DNA-binding</keyword>
<evidence type="ECO:0000313" key="10">
    <source>
        <dbReference type="EMBL" id="HIV99762.1"/>
    </source>
</evidence>
<dbReference type="InterPro" id="IPR013324">
    <property type="entry name" value="RNA_pol_sigma_r3/r4-like"/>
</dbReference>
<dbReference type="SUPFAM" id="SSF88659">
    <property type="entry name" value="Sigma3 and sigma4 domains of RNA polymerase sigma factors"/>
    <property type="match status" value="1"/>
</dbReference>
<comment type="similarity">
    <text evidence="1 6">Belongs to the sigma-70 factor family.</text>
</comment>
<proteinExistence type="inferred from homology"/>
<name>A0A9D1TNM8_9BACT</name>
<dbReference type="GO" id="GO:0016779">
    <property type="term" value="F:nucleotidyltransferase activity"/>
    <property type="evidence" value="ECO:0007669"/>
    <property type="project" value="UniProtKB-KW"/>
</dbReference>
<dbReference type="PRINTS" id="PR00046">
    <property type="entry name" value="SIGMA70FCT"/>
</dbReference>
<evidence type="ECO:0000256" key="1">
    <source>
        <dbReference type="ARBA" id="ARBA00007788"/>
    </source>
</evidence>
<dbReference type="PANTHER" id="PTHR30376:SF3">
    <property type="entry name" value="RNA POLYMERASE SIGMA FACTOR RPOH"/>
    <property type="match status" value="1"/>
</dbReference>
<comment type="function">
    <text evidence="6">Sigma factors are initiation factors that promote the attachment of RNA polymerase to specific initiation sites and are then released.</text>
</comment>
<dbReference type="NCBIfam" id="NF005143">
    <property type="entry name" value="PRK06596.1"/>
    <property type="match status" value="1"/>
</dbReference>
<feature type="region of interest" description="Disordered" evidence="7">
    <location>
        <begin position="149"/>
        <end position="178"/>
    </location>
</feature>
<dbReference type="GO" id="GO:0003677">
    <property type="term" value="F:DNA binding"/>
    <property type="evidence" value="ECO:0007669"/>
    <property type="project" value="UniProtKB-KW"/>
</dbReference>
<dbReference type="InterPro" id="IPR014284">
    <property type="entry name" value="RNA_pol_sigma-70_dom"/>
</dbReference>
<dbReference type="SUPFAM" id="SSF88946">
    <property type="entry name" value="Sigma2 domain of RNA polymerase sigma factors"/>
    <property type="match status" value="1"/>
</dbReference>
<reference evidence="10" key="1">
    <citation type="journal article" date="2021" name="PeerJ">
        <title>Extensive microbial diversity within the chicken gut microbiome revealed by metagenomics and culture.</title>
        <authorList>
            <person name="Gilroy R."/>
            <person name="Ravi A."/>
            <person name="Getino M."/>
            <person name="Pursley I."/>
            <person name="Horton D.L."/>
            <person name="Alikhan N.F."/>
            <person name="Baker D."/>
            <person name="Gharbi K."/>
            <person name="Hall N."/>
            <person name="Watson M."/>
            <person name="Adriaenssens E.M."/>
            <person name="Foster-Nyarko E."/>
            <person name="Jarju S."/>
            <person name="Secka A."/>
            <person name="Antonio M."/>
            <person name="Oren A."/>
            <person name="Chaudhuri R.R."/>
            <person name="La Ragione R."/>
            <person name="Hildebrand F."/>
            <person name="Pallen M.J."/>
        </authorList>
    </citation>
    <scope>NUCLEOTIDE SEQUENCE</scope>
    <source>
        <strain evidence="10">ChiHecec2B26-446</strain>
    </source>
</reference>
<dbReference type="InterPro" id="IPR007627">
    <property type="entry name" value="RNA_pol_sigma70_r2"/>
</dbReference>
<dbReference type="Gene3D" id="1.20.140.160">
    <property type="match status" value="1"/>
</dbReference>
<feature type="domain" description="RNA polymerase sigma-70" evidence="9">
    <location>
        <begin position="449"/>
        <end position="475"/>
    </location>
</feature>
<dbReference type="InterPro" id="IPR007630">
    <property type="entry name" value="RNA_pol_sigma70_r4"/>
</dbReference>
<evidence type="ECO:0000256" key="5">
    <source>
        <dbReference type="ARBA" id="ARBA00023163"/>
    </source>
</evidence>
<evidence type="ECO:0000256" key="4">
    <source>
        <dbReference type="ARBA" id="ARBA00023125"/>
    </source>
</evidence>
<organism evidence="10 11">
    <name type="scientific">Candidatus Desulfovibrio intestinipullorum</name>
    <dbReference type="NCBI Taxonomy" id="2838536"/>
    <lineage>
        <taxon>Bacteria</taxon>
        <taxon>Pseudomonadati</taxon>
        <taxon>Thermodesulfobacteriota</taxon>
        <taxon>Desulfovibrionia</taxon>
        <taxon>Desulfovibrionales</taxon>
        <taxon>Desulfovibrionaceae</taxon>
        <taxon>Desulfovibrio</taxon>
    </lineage>
</organism>
<dbReference type="Proteomes" id="UP000886752">
    <property type="component" value="Unassembled WGS sequence"/>
</dbReference>
<feature type="compositionally biased region" description="Basic and acidic residues" evidence="7">
    <location>
        <begin position="55"/>
        <end position="67"/>
    </location>
</feature>
<dbReference type="PROSITE" id="PS00716">
    <property type="entry name" value="SIGMA70_2"/>
    <property type="match status" value="1"/>
</dbReference>
<reference evidence="10" key="2">
    <citation type="submission" date="2021-04" db="EMBL/GenBank/DDBJ databases">
        <authorList>
            <person name="Gilroy R."/>
        </authorList>
    </citation>
    <scope>NUCLEOTIDE SEQUENCE</scope>
    <source>
        <strain evidence="10">ChiHecec2B26-446</strain>
    </source>
</reference>
<dbReference type="InterPro" id="IPR013325">
    <property type="entry name" value="RNA_pol_sigma_r2"/>
</dbReference>
<sequence>MPEPEKVRKRRHRSAPTVIDSAVVRPSEVTSKQTSPDQTLSGKAAPAAGRGTRSARQDRSADQDRPETAGTATAGRRAPRVEVLAPEEVSALRKGLRGGSGSRTGGKTGRVRDLQEERFDSELADDLGNPELREELGSELDNDLNEELDEGLDDDLNEDLNDNLQDDLKDDLDEGMDDGLGRRREVRYLTSREPGEDTLPAPAGARLPSVRDNFQLYVREVCRFPLLKPEEEHELAVRFRDTQDKEAAFKLISSHLRLVVKIAMDFQRRWMQNVLDLVQEGNVGLIHALYKFDPDKGIKFSYYSSFWIKAYILKFIMDNFRMVKLGTTQVQRKLFFNLNRERQKLVAQGFNPDAEMLSKHLGVSKNDILEMEQRLSSSDVSLNVPVNDDNDSASRIDFLPALDQGIEERIANEEISRMIHTKLKTLLPKLSEKELYILNNRLFTDSPETLREIGERYNITRERVRQLEIRLLEKIKKHLAGDIKDFSETWIQS</sequence>
<protein>
    <recommendedName>
        <fullName evidence="6">RNA polymerase sigma factor</fullName>
    </recommendedName>
</protein>
<evidence type="ECO:0000256" key="3">
    <source>
        <dbReference type="ARBA" id="ARBA00023082"/>
    </source>
</evidence>
<dbReference type="Pfam" id="PF00140">
    <property type="entry name" value="Sigma70_r1_2"/>
    <property type="match status" value="1"/>
</dbReference>
<evidence type="ECO:0000313" key="11">
    <source>
        <dbReference type="Proteomes" id="UP000886752"/>
    </source>
</evidence>
<dbReference type="NCBIfam" id="TIGR02937">
    <property type="entry name" value="sigma70-ECF"/>
    <property type="match status" value="1"/>
</dbReference>
<dbReference type="EMBL" id="DXHV01000013">
    <property type="protein sequence ID" value="HIV99762.1"/>
    <property type="molecule type" value="Genomic_DNA"/>
</dbReference>
<feature type="compositionally biased region" description="Acidic residues" evidence="7">
    <location>
        <begin position="149"/>
        <end position="177"/>
    </location>
</feature>
<gene>
    <name evidence="10" type="ORF">H9894_01005</name>
</gene>
<dbReference type="GO" id="GO:0006352">
    <property type="term" value="P:DNA-templated transcription initiation"/>
    <property type="evidence" value="ECO:0007669"/>
    <property type="project" value="InterPro"/>
</dbReference>
<dbReference type="PANTHER" id="PTHR30376">
    <property type="entry name" value="SIGMA FACTOR RPOH HEAT SHOCK RELATED"/>
    <property type="match status" value="1"/>
</dbReference>
<accession>A0A9D1TNM8</accession>
<dbReference type="GO" id="GO:0016987">
    <property type="term" value="F:sigma factor activity"/>
    <property type="evidence" value="ECO:0007669"/>
    <property type="project" value="UniProtKB-KW"/>
</dbReference>
<comment type="caution">
    <text evidence="10">The sequence shown here is derived from an EMBL/GenBank/DDBJ whole genome shotgun (WGS) entry which is preliminary data.</text>
</comment>
<evidence type="ECO:0000259" key="9">
    <source>
        <dbReference type="PROSITE" id="PS00716"/>
    </source>
</evidence>
<dbReference type="InterPro" id="IPR000943">
    <property type="entry name" value="RNA_pol_sigma70"/>
</dbReference>
<keyword evidence="5 6" id="KW-0804">Transcription</keyword>
<evidence type="ECO:0000259" key="8">
    <source>
        <dbReference type="PROSITE" id="PS00715"/>
    </source>
</evidence>
<evidence type="ECO:0000256" key="7">
    <source>
        <dbReference type="SAM" id="MobiDB-lite"/>
    </source>
</evidence>
<dbReference type="InterPro" id="IPR050813">
    <property type="entry name" value="Sigma-70_Factor"/>
</dbReference>
<evidence type="ECO:0000256" key="6">
    <source>
        <dbReference type="RuleBase" id="RU362124"/>
    </source>
</evidence>
<feature type="compositionally biased region" description="Basic and acidic residues" evidence="7">
    <location>
        <begin position="110"/>
        <end position="121"/>
    </location>
</feature>
<dbReference type="AlphaFoldDB" id="A0A9D1TNM8"/>
<evidence type="ECO:0000256" key="2">
    <source>
        <dbReference type="ARBA" id="ARBA00023015"/>
    </source>
</evidence>
<dbReference type="Pfam" id="PF04542">
    <property type="entry name" value="Sigma70_r2"/>
    <property type="match status" value="1"/>
</dbReference>
<keyword evidence="10" id="KW-0808">Transferase</keyword>
<dbReference type="PROSITE" id="PS00715">
    <property type="entry name" value="SIGMA70_1"/>
    <property type="match status" value="1"/>
</dbReference>
<keyword evidence="3 6" id="KW-0731">Sigma factor</keyword>
<feature type="region of interest" description="Disordered" evidence="7">
    <location>
        <begin position="1"/>
        <end position="131"/>
    </location>
</feature>
<feature type="domain" description="RNA polymerase sigma-70" evidence="8">
    <location>
        <begin position="276"/>
        <end position="289"/>
    </location>
</feature>
<dbReference type="Gene3D" id="1.10.601.10">
    <property type="entry name" value="RNA Polymerase Primary Sigma Factor"/>
    <property type="match status" value="1"/>
</dbReference>
<feature type="compositionally biased region" description="Gly residues" evidence="7">
    <location>
        <begin position="97"/>
        <end position="108"/>
    </location>
</feature>
<keyword evidence="2 6" id="KW-0805">Transcription regulation</keyword>
<dbReference type="Pfam" id="PF04545">
    <property type="entry name" value="Sigma70_r4"/>
    <property type="match status" value="1"/>
</dbReference>